<dbReference type="Proteomes" id="UP000092018">
    <property type="component" value="Plasmid unnamed1"/>
</dbReference>
<evidence type="ECO:0000313" key="1">
    <source>
        <dbReference type="EMBL" id="ANO35614.1"/>
    </source>
</evidence>
<name>A0AAN1CV36_9VIBR</name>
<dbReference type="AlphaFoldDB" id="A0AAN1CV36"/>
<protein>
    <submittedName>
        <fullName evidence="1">Uncharacterized protein</fullName>
    </submittedName>
</protein>
<organism evidence="1 2">
    <name type="scientific">Vibrio breoganii</name>
    <dbReference type="NCBI Taxonomy" id="553239"/>
    <lineage>
        <taxon>Bacteria</taxon>
        <taxon>Pseudomonadati</taxon>
        <taxon>Pseudomonadota</taxon>
        <taxon>Gammaproteobacteria</taxon>
        <taxon>Vibrionales</taxon>
        <taxon>Vibrionaceae</taxon>
        <taxon>Vibrio</taxon>
    </lineage>
</organism>
<gene>
    <name evidence="1" type="ORF">A6E01_20600</name>
</gene>
<evidence type="ECO:0000313" key="2">
    <source>
        <dbReference type="Proteomes" id="UP000092018"/>
    </source>
</evidence>
<geneLocation type="plasmid" evidence="1 2">
    <name>unnamed1</name>
</geneLocation>
<dbReference type="EMBL" id="CP016179">
    <property type="protein sequence ID" value="ANO35614.1"/>
    <property type="molecule type" value="Genomic_DNA"/>
</dbReference>
<proteinExistence type="predicted"/>
<sequence>MENNDAPFPGMPKSGYINESLSQGLAKRFIKNVKTHNERQRTPQSSKAIMRLCDQLMAGIPVKKRITHFERMCAEYMKARYVLPFVLSRRAGFALILDHTRVTHRSVEMDNLTVEMLMINYEERFIYSSKEAKRDASFVEMGKMLNVEFHAIHVLARYIQRMQSLDITDAIRFFYGAIIENKNEIFRSAEMPLNIPISDDVGGMLLGSVRHDSPERTTFVAKTYISEAQITDANYEYCVSRFSEETECDSVKV</sequence>
<reference evidence="1 2" key="1">
    <citation type="submission" date="2016-06" db="EMBL/GenBank/DDBJ databases">
        <title>Adaptive Radiation by Waves of Gene Transfer Leads to Fine-Scale Resource Partitioning in Marine Microbes.</title>
        <authorList>
            <person name="Hehemann J.-H."/>
            <person name="Arevalo P."/>
            <person name="Datta M.S."/>
            <person name="Yu X."/>
            <person name="Corzett C."/>
            <person name="Henschel A."/>
            <person name="Preheim S.P."/>
            <person name="Timberlake S."/>
            <person name="Alm E.J."/>
            <person name="Polz M.F."/>
        </authorList>
    </citation>
    <scope>NUCLEOTIDE SEQUENCE [LARGE SCALE GENOMIC DNA]</scope>
    <source>
        <strain evidence="1 2">FF50</strain>
        <plasmid evidence="1 2">unnamed1</plasmid>
    </source>
</reference>
<accession>A0AAN1CV36</accession>
<dbReference type="RefSeq" id="WP_065211373.1">
    <property type="nucleotide sequence ID" value="NZ_CP016179.1"/>
</dbReference>
<dbReference type="KEGG" id="vbr:A6E01_20600"/>
<keyword evidence="1" id="KW-0614">Plasmid</keyword>